<dbReference type="KEGG" id="rgl:CS053_11880"/>
<sequence length="551" mass="60997">MSQRSLSLRLAVCSALFAFAAAAGAQTAPAASPTSASAVTQAALPAQLQDFTAYVDNTLKTFKVPGVAVAIVKDGKVVMEQGFGVREIGKPTKVDANTLFAIASNTKAFTAASLQMLADEGKLDMDARVIDYLPWFRMSNSYVTHEMRVRDLLAHRSGLSLGAGDLLYWPPTSYTTKDVVERLAKVPIKNSFRGHYAYDNILFAVATLVIEKVSGESYADFVRDHIFKPVGMDESLIDCTYLKPGMDVATGHAPYNFKDIKPVPPMAWLNDPGAGGIYASVHDLAKWMNVQLAGGKLPDGKQLFSEKSHHEMWSMLTPIPIHKPSIPELAPLTPEYYGYGEGWFLSTYQGQKLVWHTGGWPGFVSRVTMVPKLHLGVVVLTNQQSGAAFNAITYRVLDAYMNPGKKTDWVTVYDKAVKQFNANADTSWARHEAARDKHSKPSLPLAQYAGTYRDPWYGDIVISDQNGKLRMRFSKTKQLIGTMTPWQHDTFIVRWDDRSLDADAFVNFALDDDGHVREMRIKPVSPRTDFSFDFQDLRPVPVKVNADAKSG</sequence>
<reference evidence="4 5" key="1">
    <citation type="submission" date="2019-08" db="EMBL/GenBank/DDBJ databases">
        <title>Complete genome sequence of Rhodanobacter glycinis strain T01E-68 isolated from tomato root.</title>
        <authorList>
            <person name="Weon H.-Y."/>
            <person name="Lee S.A."/>
        </authorList>
    </citation>
    <scope>NUCLEOTIDE SEQUENCE [LARGE SCALE GENOMIC DNA]</scope>
    <source>
        <strain evidence="4 5">T01E-68</strain>
    </source>
</reference>
<dbReference type="PANTHER" id="PTHR46825">
    <property type="entry name" value="D-ALANYL-D-ALANINE-CARBOXYPEPTIDASE/ENDOPEPTIDASE AMPH"/>
    <property type="match status" value="1"/>
</dbReference>
<evidence type="ECO:0000313" key="5">
    <source>
        <dbReference type="Proteomes" id="UP000321807"/>
    </source>
</evidence>
<dbReference type="InterPro" id="IPR012338">
    <property type="entry name" value="Beta-lactam/transpept-like"/>
</dbReference>
<evidence type="ECO:0000259" key="3">
    <source>
        <dbReference type="Pfam" id="PF11954"/>
    </source>
</evidence>
<dbReference type="PANTHER" id="PTHR46825:SF15">
    <property type="entry name" value="BETA-LACTAMASE-RELATED DOMAIN-CONTAINING PROTEIN"/>
    <property type="match status" value="1"/>
</dbReference>
<gene>
    <name evidence="4" type="ORF">CS053_11880</name>
</gene>
<dbReference type="GO" id="GO:0016787">
    <property type="term" value="F:hydrolase activity"/>
    <property type="evidence" value="ECO:0007669"/>
    <property type="project" value="UniProtKB-KW"/>
</dbReference>
<dbReference type="Gene3D" id="3.40.710.10">
    <property type="entry name" value="DD-peptidase/beta-lactamase superfamily"/>
    <property type="match status" value="1"/>
</dbReference>
<feature type="chain" id="PRO_5023088909" evidence="1">
    <location>
        <begin position="26"/>
        <end position="551"/>
    </location>
</feature>
<organism evidence="4 5">
    <name type="scientific">Rhodanobacter glycinis</name>
    <dbReference type="NCBI Taxonomy" id="582702"/>
    <lineage>
        <taxon>Bacteria</taxon>
        <taxon>Pseudomonadati</taxon>
        <taxon>Pseudomonadota</taxon>
        <taxon>Gammaproteobacteria</taxon>
        <taxon>Lysobacterales</taxon>
        <taxon>Rhodanobacteraceae</taxon>
        <taxon>Rhodanobacter</taxon>
    </lineage>
</organism>
<dbReference type="RefSeq" id="WP_147627576.1">
    <property type="nucleotide sequence ID" value="NZ_CP042807.1"/>
</dbReference>
<proteinExistence type="predicted"/>
<dbReference type="SUPFAM" id="SSF56601">
    <property type="entry name" value="beta-lactamase/transpeptidase-like"/>
    <property type="match status" value="1"/>
</dbReference>
<dbReference type="InterPro" id="IPR021860">
    <property type="entry name" value="Peptidase_S12_Pab87-rel_C"/>
</dbReference>
<protein>
    <submittedName>
        <fullName evidence="4">Serine hydrolase</fullName>
    </submittedName>
</protein>
<name>A0A5B9E0R0_9GAMM</name>
<dbReference type="Pfam" id="PF11954">
    <property type="entry name" value="DUF3471"/>
    <property type="match status" value="1"/>
</dbReference>
<feature type="domain" description="Peptidase S12 Pab87-related C-terminal" evidence="3">
    <location>
        <begin position="435"/>
        <end position="538"/>
    </location>
</feature>
<dbReference type="Gene3D" id="2.40.128.600">
    <property type="match status" value="1"/>
</dbReference>
<keyword evidence="4" id="KW-0378">Hydrolase</keyword>
<evidence type="ECO:0000313" key="4">
    <source>
        <dbReference type="EMBL" id="QEE25114.1"/>
    </source>
</evidence>
<keyword evidence="1" id="KW-0732">Signal</keyword>
<dbReference type="Proteomes" id="UP000321807">
    <property type="component" value="Chromosome"/>
</dbReference>
<feature type="domain" description="Beta-lactamase-related" evidence="2">
    <location>
        <begin position="53"/>
        <end position="396"/>
    </location>
</feature>
<dbReference type="Pfam" id="PF00144">
    <property type="entry name" value="Beta-lactamase"/>
    <property type="match status" value="1"/>
</dbReference>
<dbReference type="InterPro" id="IPR001466">
    <property type="entry name" value="Beta-lactam-related"/>
</dbReference>
<dbReference type="AlphaFoldDB" id="A0A5B9E0R0"/>
<dbReference type="EMBL" id="CP042807">
    <property type="protein sequence ID" value="QEE25114.1"/>
    <property type="molecule type" value="Genomic_DNA"/>
</dbReference>
<evidence type="ECO:0000259" key="2">
    <source>
        <dbReference type="Pfam" id="PF00144"/>
    </source>
</evidence>
<accession>A0A5B9E0R0</accession>
<feature type="signal peptide" evidence="1">
    <location>
        <begin position="1"/>
        <end position="25"/>
    </location>
</feature>
<evidence type="ECO:0000256" key="1">
    <source>
        <dbReference type="SAM" id="SignalP"/>
    </source>
</evidence>
<dbReference type="InterPro" id="IPR050491">
    <property type="entry name" value="AmpC-like"/>
</dbReference>